<evidence type="ECO:0000313" key="2">
    <source>
        <dbReference type="Proteomes" id="UP000534783"/>
    </source>
</evidence>
<dbReference type="AlphaFoldDB" id="A0A7X6I9E3"/>
<proteinExistence type="predicted"/>
<dbReference type="SUPFAM" id="SSF55331">
    <property type="entry name" value="Tautomerase/MIF"/>
    <property type="match status" value="1"/>
</dbReference>
<name>A0A7X6I9E3_9BACT</name>
<dbReference type="RefSeq" id="WP_168057686.1">
    <property type="nucleotide sequence ID" value="NZ_VTOW01000001.1"/>
</dbReference>
<organism evidence="1 2">
    <name type="scientific">Candidatus Manganitrophus noduliformans</name>
    <dbReference type="NCBI Taxonomy" id="2606439"/>
    <lineage>
        <taxon>Bacteria</taxon>
        <taxon>Pseudomonadati</taxon>
        <taxon>Nitrospirota</taxon>
        <taxon>Nitrospiria</taxon>
        <taxon>Candidatus Troglogloeales</taxon>
        <taxon>Candidatus Manganitrophaceae</taxon>
        <taxon>Candidatus Manganitrophus</taxon>
    </lineage>
</organism>
<gene>
    <name evidence="1" type="ORF">MNODULE_01270</name>
</gene>
<sequence>MPFIHIKSLPFEEDLEMSSILAAVSRDFSEQAGIEIAHVTVTWEYLESWHYAAGGLTAPNQPKESHPLLVDLLVPDFNPPETIEKMLKCVAASIAQRVGIPENNIFINVRQARSGQVFDGGEIVRW</sequence>
<accession>A0A7X6I9E3</accession>
<protein>
    <recommendedName>
        <fullName evidence="3">4-oxalocrotonate tautomerase domain-containing protein</fullName>
    </recommendedName>
</protein>
<evidence type="ECO:0000313" key="1">
    <source>
        <dbReference type="EMBL" id="NKE69383.1"/>
    </source>
</evidence>
<dbReference type="EMBL" id="VTOW01000001">
    <property type="protein sequence ID" value="NKE69383.1"/>
    <property type="molecule type" value="Genomic_DNA"/>
</dbReference>
<dbReference type="InterPro" id="IPR014347">
    <property type="entry name" value="Tautomerase/MIF_sf"/>
</dbReference>
<dbReference type="Proteomes" id="UP000534783">
    <property type="component" value="Unassembled WGS sequence"/>
</dbReference>
<evidence type="ECO:0008006" key="3">
    <source>
        <dbReference type="Google" id="ProtNLM"/>
    </source>
</evidence>
<comment type="caution">
    <text evidence="1">The sequence shown here is derived from an EMBL/GenBank/DDBJ whole genome shotgun (WGS) entry which is preliminary data.</text>
</comment>
<reference evidence="1 2" key="1">
    <citation type="journal article" date="2020" name="Nature">
        <title>Bacterial chemolithoautotrophy via manganese oxidation.</title>
        <authorList>
            <person name="Yu H."/>
            <person name="Leadbetter J.R."/>
        </authorList>
    </citation>
    <scope>NUCLEOTIDE SEQUENCE [LARGE SCALE GENOMIC DNA]</scope>
    <source>
        <strain evidence="1 2">Mn-1</strain>
    </source>
</reference>
<keyword evidence="2" id="KW-1185">Reference proteome</keyword>